<evidence type="ECO:0000313" key="1">
    <source>
        <dbReference type="EMBL" id="GBM10308.1"/>
    </source>
</evidence>
<keyword evidence="2" id="KW-1185">Reference proteome</keyword>
<dbReference type="AlphaFoldDB" id="A0A4Y2D2X5"/>
<comment type="caution">
    <text evidence="1">The sequence shown here is derived from an EMBL/GenBank/DDBJ whole genome shotgun (WGS) entry which is preliminary data.</text>
</comment>
<dbReference type="Proteomes" id="UP000499080">
    <property type="component" value="Unassembled WGS sequence"/>
</dbReference>
<protein>
    <submittedName>
        <fullName evidence="1">Uncharacterized protein</fullName>
    </submittedName>
</protein>
<name>A0A4Y2D2X5_ARAVE</name>
<sequence length="302" mass="34132">MAPRNVVHGMVVVAAPLAFVQIKIKEWRFICGNGGRCWISSSEELSRFTSGLFLFLQDNSSMSSFSLFKSEVKTAFSSNFTALSKDKGASSLLNEWSFGVCLVASPIHDASSVESGFKPVALLPRSRDLTTRPPRPSFVKRIYGSILLRFGLGDITFHVNGKSDDPPQRLTPVSRIIYILNSHCASDQLHESSIKRFIMVARATEASNLSISEFNSIQYDEVTSPYQEEWESLFSGVGYLSRLKSSAMKGKLRTSHFRSVCWKLFLRCLPENRQLWIETVKSQRQHYEEIMDKVSFYILSTL</sequence>
<dbReference type="EMBL" id="BGPR01000283">
    <property type="protein sequence ID" value="GBM10308.1"/>
    <property type="molecule type" value="Genomic_DNA"/>
</dbReference>
<organism evidence="1 2">
    <name type="scientific">Araneus ventricosus</name>
    <name type="common">Orbweaver spider</name>
    <name type="synonym">Epeira ventricosa</name>
    <dbReference type="NCBI Taxonomy" id="182803"/>
    <lineage>
        <taxon>Eukaryota</taxon>
        <taxon>Metazoa</taxon>
        <taxon>Ecdysozoa</taxon>
        <taxon>Arthropoda</taxon>
        <taxon>Chelicerata</taxon>
        <taxon>Arachnida</taxon>
        <taxon>Araneae</taxon>
        <taxon>Araneomorphae</taxon>
        <taxon>Entelegynae</taxon>
        <taxon>Araneoidea</taxon>
        <taxon>Araneidae</taxon>
        <taxon>Araneus</taxon>
    </lineage>
</organism>
<gene>
    <name evidence="1" type="ORF">AVEN_50020_1</name>
</gene>
<accession>A0A4Y2D2X5</accession>
<proteinExistence type="predicted"/>
<dbReference type="OrthoDB" id="27140at2759"/>
<evidence type="ECO:0000313" key="2">
    <source>
        <dbReference type="Proteomes" id="UP000499080"/>
    </source>
</evidence>
<reference evidence="1 2" key="1">
    <citation type="journal article" date="2019" name="Sci. Rep.">
        <title>Orb-weaving spider Araneus ventricosus genome elucidates the spidroin gene catalogue.</title>
        <authorList>
            <person name="Kono N."/>
            <person name="Nakamura H."/>
            <person name="Ohtoshi R."/>
            <person name="Moran D.A.P."/>
            <person name="Shinohara A."/>
            <person name="Yoshida Y."/>
            <person name="Fujiwara M."/>
            <person name="Mori M."/>
            <person name="Tomita M."/>
            <person name="Arakawa K."/>
        </authorList>
    </citation>
    <scope>NUCLEOTIDE SEQUENCE [LARGE SCALE GENOMIC DNA]</scope>
</reference>